<feature type="non-terminal residue" evidence="2">
    <location>
        <position position="1"/>
    </location>
</feature>
<sequence length="92" mass="9517">PQTPSESSTQARALTHLTYSRTLDAKGSTPGPSQTTPSYAAQPMTNGLAGPPTPTTSDMSHLPHLSAERTPNSHSDSDGGQSDAGTLRSVWA</sequence>
<proteinExistence type="predicted"/>
<evidence type="ECO:0000256" key="1">
    <source>
        <dbReference type="SAM" id="MobiDB-lite"/>
    </source>
</evidence>
<feature type="compositionally biased region" description="Polar residues" evidence="1">
    <location>
        <begin position="69"/>
        <end position="84"/>
    </location>
</feature>
<reference evidence="2 3" key="1">
    <citation type="submission" date="2021-06" db="EMBL/GenBank/DDBJ databases">
        <authorList>
            <person name="Palmer J.M."/>
        </authorList>
    </citation>
    <scope>NUCLEOTIDE SEQUENCE [LARGE SCALE GENOMIC DNA]</scope>
    <source>
        <strain evidence="3">if_2019</strain>
        <tissue evidence="2">Muscle</tissue>
    </source>
</reference>
<evidence type="ECO:0000313" key="2">
    <source>
        <dbReference type="EMBL" id="MEQ2254028.1"/>
    </source>
</evidence>
<accession>A0ABV0V9M8</accession>
<dbReference type="Proteomes" id="UP001482620">
    <property type="component" value="Unassembled WGS sequence"/>
</dbReference>
<organism evidence="2 3">
    <name type="scientific">Ilyodon furcidens</name>
    <name type="common">goldbreast splitfin</name>
    <dbReference type="NCBI Taxonomy" id="33524"/>
    <lineage>
        <taxon>Eukaryota</taxon>
        <taxon>Metazoa</taxon>
        <taxon>Chordata</taxon>
        <taxon>Craniata</taxon>
        <taxon>Vertebrata</taxon>
        <taxon>Euteleostomi</taxon>
        <taxon>Actinopterygii</taxon>
        <taxon>Neopterygii</taxon>
        <taxon>Teleostei</taxon>
        <taxon>Neoteleostei</taxon>
        <taxon>Acanthomorphata</taxon>
        <taxon>Ovalentaria</taxon>
        <taxon>Atherinomorphae</taxon>
        <taxon>Cyprinodontiformes</taxon>
        <taxon>Goodeidae</taxon>
        <taxon>Ilyodon</taxon>
    </lineage>
</organism>
<protein>
    <submittedName>
        <fullName evidence="2">Uncharacterized protein</fullName>
    </submittedName>
</protein>
<keyword evidence="3" id="KW-1185">Reference proteome</keyword>
<feature type="region of interest" description="Disordered" evidence="1">
    <location>
        <begin position="19"/>
        <end position="92"/>
    </location>
</feature>
<gene>
    <name evidence="2" type="ORF">ILYODFUR_038656</name>
</gene>
<evidence type="ECO:0000313" key="3">
    <source>
        <dbReference type="Proteomes" id="UP001482620"/>
    </source>
</evidence>
<comment type="caution">
    <text evidence="2">The sequence shown here is derived from an EMBL/GenBank/DDBJ whole genome shotgun (WGS) entry which is preliminary data.</text>
</comment>
<name>A0ABV0V9M8_9TELE</name>
<dbReference type="EMBL" id="JAHRIQ010102581">
    <property type="protein sequence ID" value="MEQ2254028.1"/>
    <property type="molecule type" value="Genomic_DNA"/>
</dbReference>
<feature type="compositionally biased region" description="Polar residues" evidence="1">
    <location>
        <begin position="30"/>
        <end position="45"/>
    </location>
</feature>